<reference evidence="1" key="1">
    <citation type="submission" date="2022-11" db="EMBL/GenBank/DDBJ databases">
        <title>Biodiversity and phylogenetic relationships of bacteria.</title>
        <authorList>
            <person name="Machado R.A.R."/>
            <person name="Bhat A."/>
            <person name="Loulou A."/>
            <person name="Kallel S."/>
        </authorList>
    </citation>
    <scope>NUCLEOTIDE SEQUENCE</scope>
    <source>
        <strain evidence="1">A-IN1</strain>
    </source>
</reference>
<sequence>MSYSENNESFNEILSGKRPSEVFNSFLLENNILDKYDLADMFLAHFTLLDSKVLPLIWNWRSIKSIRGISDEQFDELIIENMKNSGYELS</sequence>
<evidence type="ECO:0000313" key="2">
    <source>
        <dbReference type="Proteomes" id="UP001146019"/>
    </source>
</evidence>
<organism evidence="1 2">
    <name type="scientific">Acinetobacter nematophilus</name>
    <dbReference type="NCBI Taxonomy" id="2994642"/>
    <lineage>
        <taxon>Bacteria</taxon>
        <taxon>Pseudomonadati</taxon>
        <taxon>Pseudomonadota</taxon>
        <taxon>Gammaproteobacteria</taxon>
        <taxon>Moraxellales</taxon>
        <taxon>Moraxellaceae</taxon>
        <taxon>Acinetobacter</taxon>
    </lineage>
</organism>
<dbReference type="EMBL" id="JAPKMY010000008">
    <property type="protein sequence ID" value="MCX5468924.1"/>
    <property type="molecule type" value="Genomic_DNA"/>
</dbReference>
<protein>
    <submittedName>
        <fullName evidence="1">Uncharacterized protein</fullName>
    </submittedName>
</protein>
<name>A0A9X3IJ53_9GAMM</name>
<proteinExistence type="predicted"/>
<keyword evidence="2" id="KW-1185">Reference proteome</keyword>
<evidence type="ECO:0000313" key="1">
    <source>
        <dbReference type="EMBL" id="MCX5468924.1"/>
    </source>
</evidence>
<dbReference type="RefSeq" id="WP_266131003.1">
    <property type="nucleotide sequence ID" value="NZ_JAPKMY010000008.1"/>
</dbReference>
<dbReference type="AlphaFoldDB" id="A0A9X3IJ53"/>
<comment type="caution">
    <text evidence="1">The sequence shown here is derived from an EMBL/GenBank/DDBJ whole genome shotgun (WGS) entry which is preliminary data.</text>
</comment>
<gene>
    <name evidence="1" type="ORF">OSH00_14435</name>
</gene>
<dbReference type="Proteomes" id="UP001146019">
    <property type="component" value="Unassembled WGS sequence"/>
</dbReference>
<accession>A0A9X3IJ53</accession>